<evidence type="ECO:0000313" key="2">
    <source>
        <dbReference type="EMBL" id="RPD56842.1"/>
    </source>
</evidence>
<dbReference type="Proteomes" id="UP000313359">
    <property type="component" value="Unassembled WGS sequence"/>
</dbReference>
<organism evidence="2 3">
    <name type="scientific">Lentinus tigrinus ALCF2SS1-6</name>
    <dbReference type="NCBI Taxonomy" id="1328759"/>
    <lineage>
        <taxon>Eukaryota</taxon>
        <taxon>Fungi</taxon>
        <taxon>Dikarya</taxon>
        <taxon>Basidiomycota</taxon>
        <taxon>Agaricomycotina</taxon>
        <taxon>Agaricomycetes</taxon>
        <taxon>Polyporales</taxon>
        <taxon>Polyporaceae</taxon>
        <taxon>Lentinus</taxon>
    </lineage>
</organism>
<protein>
    <submittedName>
        <fullName evidence="2">Uncharacterized protein</fullName>
    </submittedName>
</protein>
<evidence type="ECO:0000313" key="3">
    <source>
        <dbReference type="Proteomes" id="UP000313359"/>
    </source>
</evidence>
<feature type="region of interest" description="Disordered" evidence="1">
    <location>
        <begin position="1"/>
        <end position="21"/>
    </location>
</feature>
<name>A0A5C2S0H6_9APHY</name>
<sequence>MYPTARFRSSEPSRVAPPPPPRARVMDLPYRLTGRTYCTVWFWRTNRRSDWSFSRGVLRPKGRPTGDSVRLDSPRDWSNELSTASQIALVRRHSSRASTLSTSVNFEFEDFLEVLAVRDLLSSRLLPLPLSTSSSSSPHARTRTRTYVRTAAPWPQGPPIFVAKLS</sequence>
<dbReference type="EMBL" id="ML122285">
    <property type="protein sequence ID" value="RPD56842.1"/>
    <property type="molecule type" value="Genomic_DNA"/>
</dbReference>
<reference evidence="2" key="1">
    <citation type="journal article" date="2018" name="Genome Biol. Evol.">
        <title>Genomics and development of Lentinus tigrinus, a white-rot wood-decaying mushroom with dimorphic fruiting bodies.</title>
        <authorList>
            <person name="Wu B."/>
            <person name="Xu Z."/>
            <person name="Knudson A."/>
            <person name="Carlson A."/>
            <person name="Chen N."/>
            <person name="Kovaka S."/>
            <person name="LaButti K."/>
            <person name="Lipzen A."/>
            <person name="Pennachio C."/>
            <person name="Riley R."/>
            <person name="Schakwitz W."/>
            <person name="Umezawa K."/>
            <person name="Ohm R.A."/>
            <person name="Grigoriev I.V."/>
            <person name="Nagy L.G."/>
            <person name="Gibbons J."/>
            <person name="Hibbett D."/>
        </authorList>
    </citation>
    <scope>NUCLEOTIDE SEQUENCE [LARGE SCALE GENOMIC DNA]</scope>
    <source>
        <strain evidence="2">ALCF2SS1-6</strain>
    </source>
</reference>
<keyword evidence="3" id="KW-1185">Reference proteome</keyword>
<proteinExistence type="predicted"/>
<gene>
    <name evidence="2" type="ORF">L227DRAFT_245975</name>
</gene>
<accession>A0A5C2S0H6</accession>
<evidence type="ECO:0000256" key="1">
    <source>
        <dbReference type="SAM" id="MobiDB-lite"/>
    </source>
</evidence>
<dbReference type="AlphaFoldDB" id="A0A5C2S0H6"/>